<gene>
    <name evidence="2" type="ORF">H9806_05750</name>
</gene>
<keyword evidence="1" id="KW-1133">Transmembrane helix</keyword>
<reference evidence="2" key="2">
    <citation type="submission" date="2021-04" db="EMBL/GenBank/DDBJ databases">
        <authorList>
            <person name="Gilroy R."/>
        </authorList>
    </citation>
    <scope>NUCLEOTIDE SEQUENCE</scope>
    <source>
        <strain evidence="2">F6-686</strain>
    </source>
</reference>
<evidence type="ECO:0000256" key="1">
    <source>
        <dbReference type="SAM" id="Phobius"/>
    </source>
</evidence>
<feature type="transmembrane region" description="Helical" evidence="1">
    <location>
        <begin position="46"/>
        <end position="62"/>
    </location>
</feature>
<reference evidence="2" key="1">
    <citation type="journal article" date="2021" name="PeerJ">
        <title>Extensive microbial diversity within the chicken gut microbiome revealed by metagenomics and culture.</title>
        <authorList>
            <person name="Gilroy R."/>
            <person name="Ravi A."/>
            <person name="Getino M."/>
            <person name="Pursley I."/>
            <person name="Horton D.L."/>
            <person name="Alikhan N.F."/>
            <person name="Baker D."/>
            <person name="Gharbi K."/>
            <person name="Hall N."/>
            <person name="Watson M."/>
            <person name="Adriaenssens E.M."/>
            <person name="Foster-Nyarko E."/>
            <person name="Jarju S."/>
            <person name="Secka A."/>
            <person name="Antonio M."/>
            <person name="Oren A."/>
            <person name="Chaudhuri R.R."/>
            <person name="La Ragione R."/>
            <person name="Hildebrand F."/>
            <person name="Pallen M.J."/>
        </authorList>
    </citation>
    <scope>NUCLEOTIDE SEQUENCE</scope>
    <source>
        <strain evidence="2">F6-686</strain>
    </source>
</reference>
<organism evidence="2 3">
    <name type="scientific">Candidatus Lactobacillus pullistercoris</name>
    <dbReference type="NCBI Taxonomy" id="2838636"/>
    <lineage>
        <taxon>Bacteria</taxon>
        <taxon>Bacillati</taxon>
        <taxon>Bacillota</taxon>
        <taxon>Bacilli</taxon>
        <taxon>Lactobacillales</taxon>
        <taxon>Lactobacillaceae</taxon>
        <taxon>Lactobacillus</taxon>
    </lineage>
</organism>
<feature type="transmembrane region" description="Helical" evidence="1">
    <location>
        <begin position="12"/>
        <end position="34"/>
    </location>
</feature>
<protein>
    <submittedName>
        <fullName evidence="2">Uncharacterized protein</fullName>
    </submittedName>
</protein>
<dbReference type="Proteomes" id="UP000823844">
    <property type="component" value="Unassembled WGS sequence"/>
</dbReference>
<evidence type="ECO:0000313" key="2">
    <source>
        <dbReference type="EMBL" id="MBU3828620.1"/>
    </source>
</evidence>
<evidence type="ECO:0000313" key="3">
    <source>
        <dbReference type="Proteomes" id="UP000823844"/>
    </source>
</evidence>
<proteinExistence type="predicted"/>
<keyword evidence="1" id="KW-0472">Membrane</keyword>
<dbReference type="AlphaFoldDB" id="A0A9E2NU15"/>
<accession>A0A9E2NU15</accession>
<sequence length="80" mass="9282">MIEKYFKKAAPWLIGTYSCLIFLQVLLSAQYFAIHPFQPLNWLLKLFRWATIAATIPVAFTSQRNFGLYVLSEILLILDT</sequence>
<name>A0A9E2NU15_9LACO</name>
<keyword evidence="1" id="KW-0812">Transmembrane</keyword>
<dbReference type="EMBL" id="JAHLFT010000072">
    <property type="protein sequence ID" value="MBU3828620.1"/>
    <property type="molecule type" value="Genomic_DNA"/>
</dbReference>
<dbReference type="PROSITE" id="PS51257">
    <property type="entry name" value="PROKAR_LIPOPROTEIN"/>
    <property type="match status" value="1"/>
</dbReference>
<comment type="caution">
    <text evidence="2">The sequence shown here is derived from an EMBL/GenBank/DDBJ whole genome shotgun (WGS) entry which is preliminary data.</text>
</comment>